<proteinExistence type="predicted"/>
<dbReference type="GeneID" id="119733713"/>
<evidence type="ECO:0000313" key="2">
    <source>
        <dbReference type="EnsemblMetazoa" id="XP_038063318.1"/>
    </source>
</evidence>
<sequence>MLWEYTKMRRSFIHWALLILLEIAEVLVSCHQVCFIGREYSPQSGIPLRWFLPNKDPCECTAMRLGGMRIPASSYRQGAPRYLEQLIVSEDPAEIQTFFTCKGISAVEKITTDTSTVIQRFTPDTSTVVERFTTDTSTVVERFTTDTSTVVERFTTDTSTVVERFTTDTASGPIRYPAQGNFNSPVKKLEFHIESSDTSYMKFYGETGKLLFELRLATYHTQISKPFASSDHIQDAIPGNFWVIFDDTNDAVIVGKEGAVETATIRYVGNPGVFSIQISSETSADWDINFPTN</sequence>
<organism evidence="2 3">
    <name type="scientific">Patiria miniata</name>
    <name type="common">Bat star</name>
    <name type="synonym">Asterina miniata</name>
    <dbReference type="NCBI Taxonomy" id="46514"/>
    <lineage>
        <taxon>Eukaryota</taxon>
        <taxon>Metazoa</taxon>
        <taxon>Echinodermata</taxon>
        <taxon>Eleutherozoa</taxon>
        <taxon>Asterozoa</taxon>
        <taxon>Asteroidea</taxon>
        <taxon>Valvatacea</taxon>
        <taxon>Valvatida</taxon>
        <taxon>Asterinidae</taxon>
        <taxon>Patiria</taxon>
    </lineage>
</organism>
<dbReference type="EnsemblMetazoa" id="XM_038207390.1">
    <property type="protein sequence ID" value="XP_038063318.1"/>
    <property type="gene ID" value="LOC119733713"/>
</dbReference>
<protein>
    <submittedName>
        <fullName evidence="2">Uncharacterized protein</fullName>
    </submittedName>
</protein>
<feature type="chain" id="PRO_5037019065" evidence="1">
    <location>
        <begin position="29"/>
        <end position="293"/>
    </location>
</feature>
<accession>A0A914AI38</accession>
<evidence type="ECO:0000256" key="1">
    <source>
        <dbReference type="SAM" id="SignalP"/>
    </source>
</evidence>
<dbReference type="Proteomes" id="UP000887568">
    <property type="component" value="Unplaced"/>
</dbReference>
<dbReference type="AlphaFoldDB" id="A0A914AI38"/>
<dbReference type="RefSeq" id="XP_038063318.1">
    <property type="nucleotide sequence ID" value="XM_038207390.1"/>
</dbReference>
<feature type="signal peptide" evidence="1">
    <location>
        <begin position="1"/>
        <end position="28"/>
    </location>
</feature>
<evidence type="ECO:0000313" key="3">
    <source>
        <dbReference type="Proteomes" id="UP000887568"/>
    </source>
</evidence>
<name>A0A914AI38_PATMI</name>
<keyword evidence="1" id="KW-0732">Signal</keyword>
<keyword evidence="3" id="KW-1185">Reference proteome</keyword>
<reference evidence="2" key="1">
    <citation type="submission" date="2022-11" db="UniProtKB">
        <authorList>
            <consortium name="EnsemblMetazoa"/>
        </authorList>
    </citation>
    <scope>IDENTIFICATION</scope>
</reference>